<dbReference type="AlphaFoldDB" id="A8MEN1"/>
<dbReference type="Pfam" id="PF12952">
    <property type="entry name" value="DUF3841"/>
    <property type="match status" value="1"/>
</dbReference>
<keyword evidence="2" id="KW-1185">Reference proteome</keyword>
<evidence type="ECO:0000313" key="1">
    <source>
        <dbReference type="EMBL" id="ABW18360.1"/>
    </source>
</evidence>
<dbReference type="EMBL" id="CP000853">
    <property type="protein sequence ID" value="ABW18360.1"/>
    <property type="molecule type" value="Genomic_DNA"/>
</dbReference>
<name>A8MEN1_ALKOO</name>
<dbReference type="RefSeq" id="WP_012158672.1">
    <property type="nucleotide sequence ID" value="NC_009922.1"/>
</dbReference>
<evidence type="ECO:0008006" key="3">
    <source>
        <dbReference type="Google" id="ProtNLM"/>
    </source>
</evidence>
<dbReference type="InterPro" id="IPR024211">
    <property type="entry name" value="DUF3841"/>
</dbReference>
<gene>
    <name evidence="1" type="ordered locus">Clos_0809</name>
</gene>
<proteinExistence type="predicted"/>
<organism evidence="1 2">
    <name type="scientific">Alkaliphilus oremlandii (strain OhILAs)</name>
    <name type="common">Clostridium oremlandii (strain OhILAs)</name>
    <dbReference type="NCBI Taxonomy" id="350688"/>
    <lineage>
        <taxon>Bacteria</taxon>
        <taxon>Bacillati</taxon>
        <taxon>Bacillota</taxon>
        <taxon>Clostridia</taxon>
        <taxon>Peptostreptococcales</taxon>
        <taxon>Natronincolaceae</taxon>
        <taxon>Alkaliphilus</taxon>
    </lineage>
</organism>
<reference evidence="2" key="1">
    <citation type="submission" date="2007-10" db="EMBL/GenBank/DDBJ databases">
        <title>Complete genome of Alkaliphilus oremlandii OhILAs.</title>
        <authorList>
            <person name="Copeland A."/>
            <person name="Lucas S."/>
            <person name="Lapidus A."/>
            <person name="Barry K."/>
            <person name="Detter J.C."/>
            <person name="Glavina del Rio T."/>
            <person name="Hammon N."/>
            <person name="Israni S."/>
            <person name="Dalin E."/>
            <person name="Tice H."/>
            <person name="Pitluck S."/>
            <person name="Chain P."/>
            <person name="Malfatti S."/>
            <person name="Shin M."/>
            <person name="Vergez L."/>
            <person name="Schmutz J."/>
            <person name="Larimer F."/>
            <person name="Land M."/>
            <person name="Hauser L."/>
            <person name="Kyrpides N."/>
            <person name="Mikhailova N."/>
            <person name="Stolz J.F."/>
            <person name="Dawson A."/>
            <person name="Fisher E."/>
            <person name="Crable B."/>
            <person name="Perera E."/>
            <person name="Lisak J."/>
            <person name="Ranganathan M."/>
            <person name="Basu P."/>
            <person name="Richardson P."/>
        </authorList>
    </citation>
    <scope>NUCLEOTIDE SEQUENCE [LARGE SCALE GENOMIC DNA]</scope>
    <source>
        <strain evidence="2">OhILAs</strain>
    </source>
</reference>
<dbReference type="STRING" id="350688.Clos_0809"/>
<protein>
    <recommendedName>
        <fullName evidence="3">DUF3841 domain-containing protein</fullName>
    </recommendedName>
</protein>
<evidence type="ECO:0000313" key="2">
    <source>
        <dbReference type="Proteomes" id="UP000000269"/>
    </source>
</evidence>
<dbReference type="KEGG" id="aoe:Clos_0809"/>
<dbReference type="OrthoDB" id="286252at2"/>
<dbReference type="Proteomes" id="UP000000269">
    <property type="component" value="Chromosome"/>
</dbReference>
<sequence length="186" mass="21882">MNKITVWTKQNENVLKEIEKTGRYIAKKEYILKDLDEHAHLVLEVYDWLVKNTPNTTQKPYDAEYPIWVSLAREATMLPSVGTVLLELKVDPALITMVNINKWGAMLNYSYIPSDEQDAKNHRQLLKAYGVSSDTKAYMSQFYPQIKRRIIDSWHRLFDDSITLGSDEKYGNIWEVRKEWITQIIR</sequence>
<accession>A8MEN1</accession>
<dbReference type="HOGENOM" id="CLU_099014_0_0_9"/>
<dbReference type="eggNOG" id="ENOG502ZCB8">
    <property type="taxonomic scope" value="Bacteria"/>
</dbReference>